<dbReference type="InterPro" id="IPR000506">
    <property type="entry name" value="KARI_C"/>
</dbReference>
<evidence type="ECO:0000256" key="6">
    <source>
        <dbReference type="ARBA" id="ARBA00031889"/>
    </source>
</evidence>
<evidence type="ECO:0000313" key="11">
    <source>
        <dbReference type="EMBL" id="STV22983.1"/>
    </source>
</evidence>
<evidence type="ECO:0000256" key="9">
    <source>
        <dbReference type="PROSITE-ProRule" id="PRU01198"/>
    </source>
</evidence>
<dbReference type="AlphaFoldDB" id="A0A378AW50"/>
<comment type="catalytic activity">
    <reaction evidence="8">
        <text>(2R)-2,3-dihydroxy-3-methylbutanoate + NADP(+) = (2S)-2-acetolactate + NADPH + H(+)</text>
        <dbReference type="Rhea" id="RHEA:22068"/>
        <dbReference type="ChEBI" id="CHEBI:15378"/>
        <dbReference type="ChEBI" id="CHEBI:49072"/>
        <dbReference type="ChEBI" id="CHEBI:57783"/>
        <dbReference type="ChEBI" id="CHEBI:58349"/>
        <dbReference type="ChEBI" id="CHEBI:58476"/>
        <dbReference type="EC" id="1.1.1.86"/>
    </reaction>
</comment>
<comment type="cofactor">
    <cofactor evidence="1">
        <name>Mg(2+)</name>
        <dbReference type="ChEBI" id="CHEBI:18420"/>
    </cofactor>
</comment>
<dbReference type="Proteomes" id="UP000254387">
    <property type="component" value="Unassembled WGS sequence"/>
</dbReference>
<name>A0A378AW50_KLEPN</name>
<evidence type="ECO:0000313" key="12">
    <source>
        <dbReference type="Proteomes" id="UP000254387"/>
    </source>
</evidence>
<keyword evidence="9" id="KW-0100">Branched-chain amino acid biosynthesis</keyword>
<dbReference type="EMBL" id="UGMN01000004">
    <property type="protein sequence ID" value="STV22983.1"/>
    <property type="molecule type" value="Genomic_DNA"/>
</dbReference>
<accession>A0A378AW50</accession>
<dbReference type="PROSITE" id="PS51851">
    <property type="entry name" value="KARI_C"/>
    <property type="match status" value="1"/>
</dbReference>
<evidence type="ECO:0000256" key="2">
    <source>
        <dbReference type="ARBA" id="ARBA00013102"/>
    </source>
</evidence>
<dbReference type="Gene3D" id="1.10.1040.10">
    <property type="entry name" value="N-(1-d-carboxylethyl)-l-norvaline Dehydrogenase, domain 2"/>
    <property type="match status" value="1"/>
</dbReference>
<dbReference type="EC" id="1.1.1.86" evidence="2"/>
<organism evidence="11 12">
    <name type="scientific">Klebsiella pneumoniae</name>
    <dbReference type="NCBI Taxonomy" id="573"/>
    <lineage>
        <taxon>Bacteria</taxon>
        <taxon>Pseudomonadati</taxon>
        <taxon>Pseudomonadota</taxon>
        <taxon>Gammaproteobacteria</taxon>
        <taxon>Enterobacterales</taxon>
        <taxon>Enterobacteriaceae</taxon>
        <taxon>Klebsiella/Raoultella group</taxon>
        <taxon>Klebsiella</taxon>
        <taxon>Klebsiella pneumoniae complex</taxon>
    </lineage>
</organism>
<evidence type="ECO:0000256" key="5">
    <source>
        <dbReference type="ARBA" id="ARBA00030389"/>
    </source>
</evidence>
<evidence type="ECO:0000256" key="8">
    <source>
        <dbReference type="ARBA" id="ARBA00049021"/>
    </source>
</evidence>
<sequence length="56" mass="5957">MTTLQAGDLGTAIAEGAVDNAQLRDVNEAIRSHAIEQVGKKLRGYMTDMKRIAVAG</sequence>
<keyword evidence="11" id="KW-0413">Isomerase</keyword>
<evidence type="ECO:0000256" key="4">
    <source>
        <dbReference type="ARBA" id="ARBA00023002"/>
    </source>
</evidence>
<dbReference type="InterPro" id="IPR008927">
    <property type="entry name" value="6-PGluconate_DH-like_C_sf"/>
</dbReference>
<evidence type="ECO:0000259" key="10">
    <source>
        <dbReference type="PROSITE" id="PS51851"/>
    </source>
</evidence>
<dbReference type="GO" id="GO:0016853">
    <property type="term" value="F:isomerase activity"/>
    <property type="evidence" value="ECO:0007669"/>
    <property type="project" value="UniProtKB-KW"/>
</dbReference>
<dbReference type="GO" id="GO:0009099">
    <property type="term" value="P:L-valine biosynthetic process"/>
    <property type="evidence" value="ECO:0007669"/>
    <property type="project" value="UniProtKB-UniRule"/>
</dbReference>
<evidence type="ECO:0000256" key="1">
    <source>
        <dbReference type="ARBA" id="ARBA00001946"/>
    </source>
</evidence>
<evidence type="ECO:0000256" key="3">
    <source>
        <dbReference type="ARBA" id="ARBA00015731"/>
    </source>
</evidence>
<comment type="caution">
    <text evidence="9">Lacks conserved residue(s) required for the propagation of feature annotation.</text>
</comment>
<dbReference type="InterPro" id="IPR013328">
    <property type="entry name" value="6PGD_dom2"/>
</dbReference>
<dbReference type="GO" id="GO:0009097">
    <property type="term" value="P:isoleucine biosynthetic process"/>
    <property type="evidence" value="ECO:0007669"/>
    <property type="project" value="UniProtKB-UniRule"/>
</dbReference>
<gene>
    <name evidence="11" type="primary">ilvC_1</name>
    <name evidence="11" type="ORF">NCTC5053_03109</name>
</gene>
<dbReference type="SUPFAM" id="SSF48179">
    <property type="entry name" value="6-phosphogluconate dehydrogenase C-terminal domain-like"/>
    <property type="match status" value="1"/>
</dbReference>
<dbReference type="GO" id="GO:0004455">
    <property type="term" value="F:ketol-acid reductoisomerase activity"/>
    <property type="evidence" value="ECO:0007669"/>
    <property type="project" value="UniProtKB-UniRule"/>
</dbReference>
<proteinExistence type="inferred from homology"/>
<comment type="similarity">
    <text evidence="9">Belongs to the ketol-acid reductoisomerase family.</text>
</comment>
<evidence type="ECO:0000256" key="7">
    <source>
        <dbReference type="ARBA" id="ARBA00032744"/>
    </source>
</evidence>
<keyword evidence="9" id="KW-0028">Amino-acid biosynthesis</keyword>
<keyword evidence="4 9" id="KW-0560">Oxidoreductase</keyword>
<protein>
    <recommendedName>
        <fullName evidence="3">Ketol-acid reductoisomerase (NADP(+))</fullName>
        <ecNumber evidence="2">1.1.1.86</ecNumber>
    </recommendedName>
    <alternativeName>
        <fullName evidence="7">Acetohydroxy-acid isomeroreductase</fullName>
    </alternativeName>
    <alternativeName>
        <fullName evidence="5">Ketol-acid reductoisomerase type 2</fullName>
    </alternativeName>
    <alternativeName>
        <fullName evidence="6">Ketol-acid reductoisomerase type II</fullName>
    </alternativeName>
</protein>
<reference evidence="11 12" key="1">
    <citation type="submission" date="2018-06" db="EMBL/GenBank/DDBJ databases">
        <authorList>
            <consortium name="Pathogen Informatics"/>
            <person name="Doyle S."/>
        </authorList>
    </citation>
    <scope>NUCLEOTIDE SEQUENCE [LARGE SCALE GENOMIC DNA]</scope>
    <source>
        <strain evidence="11 12">NCTC5053</strain>
    </source>
</reference>
<feature type="domain" description="KARI C-terminal knotted" evidence="10">
    <location>
        <begin position="1"/>
        <end position="49"/>
    </location>
</feature>